<dbReference type="Gene3D" id="3.40.190.10">
    <property type="entry name" value="Periplasmic binding protein-like II"/>
    <property type="match status" value="1"/>
</dbReference>
<dbReference type="CDD" id="cd13578">
    <property type="entry name" value="PBP2_Bug27"/>
    <property type="match status" value="1"/>
</dbReference>
<evidence type="ECO:0000256" key="1">
    <source>
        <dbReference type="ARBA" id="ARBA00006987"/>
    </source>
</evidence>
<dbReference type="Proteomes" id="UP000482155">
    <property type="component" value="Unassembled WGS sequence"/>
</dbReference>
<protein>
    <submittedName>
        <fullName evidence="3">Tripartite tricarboxylate transporter substrate binding protein</fullName>
    </submittedName>
</protein>
<dbReference type="SUPFAM" id="SSF53850">
    <property type="entry name" value="Periplasmic binding protein-like II"/>
    <property type="match status" value="1"/>
</dbReference>
<name>A0A6B3ST19_9BURK</name>
<comment type="similarity">
    <text evidence="1">Belongs to the UPF0065 (bug) family.</text>
</comment>
<feature type="chain" id="PRO_5025689733" evidence="2">
    <location>
        <begin position="32"/>
        <end position="336"/>
    </location>
</feature>
<dbReference type="PANTHER" id="PTHR42928:SF5">
    <property type="entry name" value="BLR1237 PROTEIN"/>
    <property type="match status" value="1"/>
</dbReference>
<dbReference type="Gene3D" id="3.40.190.150">
    <property type="entry name" value="Bordetella uptake gene, domain 1"/>
    <property type="match status" value="1"/>
</dbReference>
<dbReference type="RefSeq" id="WP_163964829.1">
    <property type="nucleotide sequence ID" value="NZ_JAAIVB010000051.1"/>
</dbReference>
<comment type="caution">
    <text evidence="3">The sequence shown here is derived from an EMBL/GenBank/DDBJ whole genome shotgun (WGS) entry which is preliminary data.</text>
</comment>
<sequence length="336" mass="35112">MCIPRLLRSWRTVFLAIAAIASTGAALPALASPPAQAGAWPTKAIRFIVAAPGGSSLDVIARLLADRLRERLGQPLIVDNIPGASGTIATTTAAKAAPDGQTILLSYNGPLASTQFLTRLPYQPLKDLSPVVLTSSQPNVLAVNPGVPARNVAELIAYLKKNPGKLNYASVGNGSSSHLTMELFKNMTGTFVVHIPYNGAPPAATSLIAGDTQMLFSVPSAIVPHAKSGKARILAVSGATRFSLLPDTPTLAESGLLGFESLAWNGVLVPAGTSPEIIQRLNREINAILAMPDVKARLHNVALEPAGGTPEAFGAWMGAEAKKWQEVVRRTGATLD</sequence>
<dbReference type="Pfam" id="PF03401">
    <property type="entry name" value="TctC"/>
    <property type="match status" value="1"/>
</dbReference>
<dbReference type="PANTHER" id="PTHR42928">
    <property type="entry name" value="TRICARBOXYLATE-BINDING PROTEIN"/>
    <property type="match status" value="1"/>
</dbReference>
<organism evidence="3 4">
    <name type="scientific">Noviherbaspirillum galbum</name>
    <dbReference type="NCBI Taxonomy" id="2709383"/>
    <lineage>
        <taxon>Bacteria</taxon>
        <taxon>Pseudomonadati</taxon>
        <taxon>Pseudomonadota</taxon>
        <taxon>Betaproteobacteria</taxon>
        <taxon>Burkholderiales</taxon>
        <taxon>Oxalobacteraceae</taxon>
        <taxon>Noviherbaspirillum</taxon>
    </lineage>
</organism>
<evidence type="ECO:0000313" key="4">
    <source>
        <dbReference type="Proteomes" id="UP000482155"/>
    </source>
</evidence>
<evidence type="ECO:0000256" key="2">
    <source>
        <dbReference type="SAM" id="SignalP"/>
    </source>
</evidence>
<dbReference type="InterPro" id="IPR042100">
    <property type="entry name" value="Bug_dom1"/>
</dbReference>
<dbReference type="EMBL" id="JAAIVB010000051">
    <property type="protein sequence ID" value="NEX62485.1"/>
    <property type="molecule type" value="Genomic_DNA"/>
</dbReference>
<gene>
    <name evidence="3" type="ORF">G3574_15460</name>
</gene>
<proteinExistence type="inferred from homology"/>
<keyword evidence="2" id="KW-0732">Signal</keyword>
<dbReference type="InterPro" id="IPR005064">
    <property type="entry name" value="BUG"/>
</dbReference>
<reference evidence="3 4" key="1">
    <citation type="submission" date="2020-02" db="EMBL/GenBank/DDBJ databases">
        <authorList>
            <person name="Kim M.K."/>
        </authorList>
    </citation>
    <scope>NUCLEOTIDE SEQUENCE [LARGE SCALE GENOMIC DNA]</scope>
    <source>
        <strain evidence="3 4">17J57-3</strain>
    </source>
</reference>
<dbReference type="PIRSF" id="PIRSF017082">
    <property type="entry name" value="YflP"/>
    <property type="match status" value="1"/>
</dbReference>
<keyword evidence="4" id="KW-1185">Reference proteome</keyword>
<accession>A0A6B3ST19</accession>
<evidence type="ECO:0000313" key="3">
    <source>
        <dbReference type="EMBL" id="NEX62485.1"/>
    </source>
</evidence>
<feature type="signal peptide" evidence="2">
    <location>
        <begin position="1"/>
        <end position="31"/>
    </location>
</feature>
<dbReference type="AlphaFoldDB" id="A0A6B3ST19"/>